<evidence type="ECO:0000313" key="3">
    <source>
        <dbReference type="EMBL" id="MBW4770022.1"/>
    </source>
</evidence>
<gene>
    <name evidence="3" type="ORF">KZO38_09680</name>
</gene>
<dbReference type="RefSeq" id="WP_219482208.1">
    <property type="nucleotide sequence ID" value="NZ_JAHXCT010000007.1"/>
</dbReference>
<feature type="domain" description="TonB-dependent receptor plug" evidence="2">
    <location>
        <begin position="139"/>
        <end position="260"/>
    </location>
</feature>
<dbReference type="EMBL" id="JAHXCT010000007">
    <property type="protein sequence ID" value="MBW4770022.1"/>
    <property type="molecule type" value="Genomic_DNA"/>
</dbReference>
<keyword evidence="1" id="KW-1134">Transmembrane beta strand</keyword>
<evidence type="ECO:0000256" key="1">
    <source>
        <dbReference type="PROSITE-ProRule" id="PRU01360"/>
    </source>
</evidence>
<evidence type="ECO:0000259" key="2">
    <source>
        <dbReference type="Pfam" id="PF07715"/>
    </source>
</evidence>
<dbReference type="InterPro" id="IPR023996">
    <property type="entry name" value="TonB-dep_OMP_SusC/RagA"/>
</dbReference>
<protein>
    <submittedName>
        <fullName evidence="3">SusC/RagA family TonB-linked outer membrane protein</fullName>
    </submittedName>
</protein>
<keyword evidence="1" id="KW-0812">Transmembrane</keyword>
<dbReference type="Pfam" id="PF07715">
    <property type="entry name" value="Plug"/>
    <property type="match status" value="1"/>
</dbReference>
<dbReference type="Pfam" id="PF13715">
    <property type="entry name" value="CarbopepD_reg_2"/>
    <property type="match status" value="1"/>
</dbReference>
<comment type="similarity">
    <text evidence="1">Belongs to the TonB-dependent receptor family.</text>
</comment>
<name>A0ABS6YEM2_9BACT</name>
<comment type="subcellular location">
    <subcellularLocation>
        <location evidence="1">Cell outer membrane</location>
        <topology evidence="1">Multi-pass membrane protein</topology>
    </subcellularLocation>
</comment>
<keyword evidence="1" id="KW-0813">Transport</keyword>
<dbReference type="NCBIfam" id="TIGR04056">
    <property type="entry name" value="OMP_RagA_SusC"/>
    <property type="match status" value="1"/>
</dbReference>
<organism evidence="3 4">
    <name type="scientific">Hoylesella nanceiensis</name>
    <dbReference type="NCBI Taxonomy" id="425941"/>
    <lineage>
        <taxon>Bacteria</taxon>
        <taxon>Pseudomonadati</taxon>
        <taxon>Bacteroidota</taxon>
        <taxon>Bacteroidia</taxon>
        <taxon>Bacteroidales</taxon>
        <taxon>Prevotellaceae</taxon>
        <taxon>Hoylesella</taxon>
    </lineage>
</organism>
<dbReference type="InterPro" id="IPR023997">
    <property type="entry name" value="TonB-dep_OMP_SusC/RagA_CS"/>
</dbReference>
<dbReference type="NCBIfam" id="TIGR04057">
    <property type="entry name" value="SusC_RagA_signa"/>
    <property type="match status" value="1"/>
</dbReference>
<sequence length="1074" mass="120954">MKMYTTPFSSSLHHRVAQLFIASAIMSIAPTSFFSQKTYAQTTAQSVSGSVIDKNNETLVGAIIKVLPNGDMTQTDAKGRFELKNLPANAKLQVSYLGMKTTTVSVDGKKELTILLENSDNNIGEVVVTGYQDVRRPRMTGSVSVIKSSDIAKMDVRSMDQVLRGTMSGVATTYNGRPGSDASIRIRGANSITGSTEPIWIVDGMPLNGIAPSVSNSNDLQRLVTQTGIGDIAPSDIESITVLKDAAATAIYGARAANGVIVVKTKNGREGKATYNASLYYGITERPYSNIRMMNSEEKIRFEREMFLDGEYDSVGRVAYLLNLVKNGAITQEEADKEISLLRSRNTNWFKELYRPANTQQVNLSLSGGSKRTQYYNSFTFLNQNGTELTNNYKRITFNSKLYHHFSDKLTLQTILAATYRNDRSTASVISPMSYAYQANPYEDPNGYDKSYDIRVSRLHPGLRWETLNMKREMLENQNTSRYLGLSLNVKLQWITPLEGLIYTSQASVSVSNTSSRREEGEGTYTNMRNNWEATYVQGNEIPAANVLGSLREGQYNTDAYTWRNMLSYNKTLGNDHSLEVMAGQEITSNVNYSSYNYSPQYDKVHRIVGFPQVPQGTDMSRFPFSWLGGTGKYESKMSSFFANATYSYADKYVVNASARYDGSDIIGNQNQFTPLWNVSGRWNIYKEPFMKWDFINFLSVRVGYGYTGSIDHNALPFVTMKLTETRPYAGLVVPTSYKNANPNIKWQTKKDFNIGLESSLWDNRITFNVNYYNNKVVDLLDNKSLPYSSGINSIKQNVANLVNRGWEFDLGFTPIRTKDFEWALRGNVSFNKNIITKTFYQDFKQVPQKSSLLSENDNVYIQGYSVGAWLGYDFAGIDPKTGHTLAYAEDGTKVDMDMFNNRTLALKRPPMHYLGEGNPTTTGGFATEFRYKQWELNAQFEFQTGHLIPTISSTMNHNYNYSGNRYIADQYRWRAVGDVAERPYLGINNTAYDQYRFNTSLEKGDYLRCTYTSLGYRLTEELCKKLSVRSARIALTASNLFTLTNFKGIDPASMGTLSYPSTRTYSITLNVGF</sequence>
<keyword evidence="1" id="KW-0998">Cell outer membrane</keyword>
<evidence type="ECO:0000313" key="4">
    <source>
        <dbReference type="Proteomes" id="UP000788426"/>
    </source>
</evidence>
<keyword evidence="1" id="KW-0472">Membrane</keyword>
<reference evidence="3 4" key="1">
    <citation type="submission" date="2021-07" db="EMBL/GenBank/DDBJ databases">
        <title>Genomic diversity and antimicrobial resistance of Prevotella spp. isolated from chronic lung disease airways.</title>
        <authorList>
            <person name="Webb K.A."/>
            <person name="Olagoke O.S."/>
            <person name="Baird T."/>
            <person name="Neill J."/>
            <person name="Pham A."/>
            <person name="Wells T.J."/>
            <person name="Ramsay K.A."/>
            <person name="Bell S.C."/>
            <person name="Sarovich D.S."/>
            <person name="Price E.P."/>
        </authorList>
    </citation>
    <scope>NUCLEOTIDE SEQUENCE [LARGE SCALE GENOMIC DNA]</scope>
    <source>
        <strain evidence="3 4">SCHI0011.S.12</strain>
    </source>
</reference>
<dbReference type="Proteomes" id="UP000788426">
    <property type="component" value="Unassembled WGS sequence"/>
</dbReference>
<accession>A0ABS6YEM2</accession>
<proteinExistence type="inferred from homology"/>
<dbReference type="InterPro" id="IPR012910">
    <property type="entry name" value="Plug_dom"/>
</dbReference>
<comment type="caution">
    <text evidence="3">The sequence shown here is derived from an EMBL/GenBank/DDBJ whole genome shotgun (WGS) entry which is preliminary data.</text>
</comment>
<dbReference type="InterPro" id="IPR039426">
    <property type="entry name" value="TonB-dep_rcpt-like"/>
</dbReference>
<dbReference type="PROSITE" id="PS52016">
    <property type="entry name" value="TONB_DEPENDENT_REC_3"/>
    <property type="match status" value="1"/>
</dbReference>
<keyword evidence="4" id="KW-1185">Reference proteome</keyword>